<organism evidence="2 3">
    <name type="scientific">Polymorphospora rubra</name>
    <dbReference type="NCBI Taxonomy" id="338584"/>
    <lineage>
        <taxon>Bacteria</taxon>
        <taxon>Bacillati</taxon>
        <taxon>Actinomycetota</taxon>
        <taxon>Actinomycetes</taxon>
        <taxon>Micromonosporales</taxon>
        <taxon>Micromonosporaceae</taxon>
        <taxon>Polymorphospora</taxon>
    </lineage>
</organism>
<dbReference type="EMBL" id="AP023359">
    <property type="protein sequence ID" value="BCJ69392.1"/>
    <property type="molecule type" value="Genomic_DNA"/>
</dbReference>
<keyword evidence="1" id="KW-0472">Membrane</keyword>
<gene>
    <name evidence="2" type="ORF">Prubr_64130</name>
</gene>
<name>A0A810N734_9ACTN</name>
<dbReference type="AlphaFoldDB" id="A0A810N734"/>
<keyword evidence="1" id="KW-0812">Transmembrane</keyword>
<dbReference type="Proteomes" id="UP000680866">
    <property type="component" value="Chromosome"/>
</dbReference>
<sequence>MRLLLACLVAIVSVGLVAFGGVSALAGFLDQRAADRVYVVQFKRPGDDCGGARQLHLDVTDGKPLSCRPGSAGVVGGYARNDLPGFADAQNEQVLTLAEGLGGDGLSSAEQRQIQDRVDQILATVPAAERPDRRPGLWGARQAWLGGGLAVAGVVGLVALLLLAIRATKRGR</sequence>
<evidence type="ECO:0000313" key="3">
    <source>
        <dbReference type="Proteomes" id="UP000680866"/>
    </source>
</evidence>
<protein>
    <submittedName>
        <fullName evidence="2">Uncharacterized protein</fullName>
    </submittedName>
</protein>
<dbReference type="KEGG" id="pry:Prubr_64130"/>
<feature type="transmembrane region" description="Helical" evidence="1">
    <location>
        <begin position="143"/>
        <end position="165"/>
    </location>
</feature>
<reference evidence="2" key="1">
    <citation type="submission" date="2020-08" db="EMBL/GenBank/DDBJ databases">
        <title>Whole genome shotgun sequence of Polymorphospora rubra NBRC 101157.</title>
        <authorList>
            <person name="Komaki H."/>
            <person name="Tamura T."/>
        </authorList>
    </citation>
    <scope>NUCLEOTIDE SEQUENCE</scope>
    <source>
        <strain evidence="2">NBRC 101157</strain>
    </source>
</reference>
<evidence type="ECO:0000256" key="1">
    <source>
        <dbReference type="SAM" id="Phobius"/>
    </source>
</evidence>
<keyword evidence="1" id="KW-1133">Transmembrane helix</keyword>
<dbReference type="RefSeq" id="WP_212818646.1">
    <property type="nucleotide sequence ID" value="NZ_AP023359.1"/>
</dbReference>
<proteinExistence type="predicted"/>
<keyword evidence="3" id="KW-1185">Reference proteome</keyword>
<accession>A0A810N734</accession>
<evidence type="ECO:0000313" key="2">
    <source>
        <dbReference type="EMBL" id="BCJ69392.1"/>
    </source>
</evidence>